<keyword evidence="4" id="KW-0808">Transferase</keyword>
<keyword evidence="3" id="KW-1133">Transmembrane helix</keyword>
<dbReference type="PANTHER" id="PTHR21461:SF69">
    <property type="entry name" value="GLYCOSYLTRANSFERASE FAMILY 92 PROTEIN"/>
    <property type="match status" value="1"/>
</dbReference>
<evidence type="ECO:0000256" key="1">
    <source>
        <dbReference type="ARBA" id="ARBA00004167"/>
    </source>
</evidence>
<comment type="caution">
    <text evidence="4">The sequence shown here is derived from an EMBL/GenBank/DDBJ whole genome shotgun (WGS) entry which is preliminary data.</text>
</comment>
<dbReference type="RefSeq" id="WP_394463215.1">
    <property type="nucleotide sequence ID" value="NZ_JBIGHZ010000006.1"/>
</dbReference>
<keyword evidence="5" id="KW-1185">Reference proteome</keyword>
<accession>A0ABW7FZL3</accession>
<dbReference type="EMBL" id="JBIGHZ010000006">
    <property type="protein sequence ID" value="MFG6449718.1"/>
    <property type="molecule type" value="Genomic_DNA"/>
</dbReference>
<keyword evidence="4" id="KW-0328">Glycosyltransferase</keyword>
<evidence type="ECO:0000313" key="4">
    <source>
        <dbReference type="EMBL" id="MFG6449718.1"/>
    </source>
</evidence>
<reference evidence="4 5" key="1">
    <citation type="submission" date="2024-08" db="EMBL/GenBank/DDBJ databases">
        <authorList>
            <person name="Lu H."/>
        </authorList>
    </citation>
    <scope>NUCLEOTIDE SEQUENCE [LARGE SCALE GENOMIC DNA]</scope>
    <source>
        <strain evidence="4 5">BYS180W</strain>
    </source>
</reference>
<protein>
    <submittedName>
        <fullName evidence="4">Glycosyltransferase family 2 protein</fullName>
        <ecNumber evidence="4">2.4.-.-</ecNumber>
    </submittedName>
</protein>
<keyword evidence="3" id="KW-0472">Membrane</keyword>
<sequence>MTEPAVQPPTPPCAPLLLCAIAKNERSAVLEWAAWHLMQGFDQLLVADNGSSDGTAEFFEAMSQLQLATVLHRGDEAQFQTRAYAAMLAQPVAKDALLCFVDLDEFLVGQPDQPRAGDVLRTAFAPADVGAVALNWRCFGSAGQRQALELPVTQRFVQACDDHKRGFNRHIKTVVRQSAVEVMHIHHATLGTAWRYVDADGQAVRFSSSLTQPAATEGSSPFTLQPTGSLRVHHYVLKSAQEFQDKVARRQPKGANPLPLDAQKYFSIHDTNDLPCTHAQAQGAALLQAMQGLQQRLSTETDWDKPIRGVVDAITPTHTFGWVADLSPRAQCLRVKVYVNGQLRAITEAQRHRPDLQAAGICAHGKAGFRHDFDPPLNPGDTVQVRVFANPTELANATQRVKHPAQARWRKVLRRLTT</sequence>
<name>A0ABW7FZL3_9BURK</name>
<dbReference type="Proteomes" id="UP001606099">
    <property type="component" value="Unassembled WGS sequence"/>
</dbReference>
<keyword evidence="2" id="KW-0812">Transmembrane</keyword>
<dbReference type="PANTHER" id="PTHR21461">
    <property type="entry name" value="GLYCOSYLTRANSFERASE FAMILY 92 PROTEIN"/>
    <property type="match status" value="1"/>
</dbReference>
<organism evidence="4 5">
    <name type="scientific">Roseateles rivi</name>
    <dbReference type="NCBI Taxonomy" id="3299028"/>
    <lineage>
        <taxon>Bacteria</taxon>
        <taxon>Pseudomonadati</taxon>
        <taxon>Pseudomonadota</taxon>
        <taxon>Betaproteobacteria</taxon>
        <taxon>Burkholderiales</taxon>
        <taxon>Sphaerotilaceae</taxon>
        <taxon>Roseateles</taxon>
    </lineage>
</organism>
<proteinExistence type="predicted"/>
<dbReference type="GO" id="GO:0016757">
    <property type="term" value="F:glycosyltransferase activity"/>
    <property type="evidence" value="ECO:0007669"/>
    <property type="project" value="UniProtKB-KW"/>
</dbReference>
<comment type="subcellular location">
    <subcellularLocation>
        <location evidence="1">Membrane</location>
        <topology evidence="1">Single-pass membrane protein</topology>
    </subcellularLocation>
</comment>
<gene>
    <name evidence="4" type="ORF">ACG0Z6_15950</name>
</gene>
<evidence type="ECO:0000256" key="3">
    <source>
        <dbReference type="ARBA" id="ARBA00022989"/>
    </source>
</evidence>
<evidence type="ECO:0000256" key="2">
    <source>
        <dbReference type="ARBA" id="ARBA00022692"/>
    </source>
</evidence>
<dbReference type="EC" id="2.4.-.-" evidence="4"/>
<evidence type="ECO:0000313" key="5">
    <source>
        <dbReference type="Proteomes" id="UP001606099"/>
    </source>
</evidence>
<dbReference type="Pfam" id="PF13704">
    <property type="entry name" value="Glyco_tranf_2_4"/>
    <property type="match status" value="1"/>
</dbReference>